<dbReference type="SMART" id="SM00241">
    <property type="entry name" value="ZP"/>
    <property type="match status" value="1"/>
</dbReference>
<dbReference type="InterPro" id="IPR001507">
    <property type="entry name" value="ZP_dom"/>
</dbReference>
<keyword evidence="2" id="KW-0732">Signal</keyword>
<dbReference type="GO" id="GO:2000344">
    <property type="term" value="P:positive regulation of acrosome reaction"/>
    <property type="evidence" value="ECO:0007669"/>
    <property type="project" value="TreeGrafter"/>
</dbReference>
<dbReference type="Pfam" id="PF23344">
    <property type="entry name" value="ZP-N"/>
    <property type="match status" value="1"/>
</dbReference>
<evidence type="ECO:0000259" key="3">
    <source>
        <dbReference type="PROSITE" id="PS51034"/>
    </source>
</evidence>
<dbReference type="InterPro" id="IPR055356">
    <property type="entry name" value="ZP-N"/>
</dbReference>
<reference evidence="4" key="3">
    <citation type="submission" date="2025-09" db="UniProtKB">
        <authorList>
            <consortium name="Ensembl"/>
        </authorList>
    </citation>
    <scope>IDENTIFICATION</scope>
</reference>
<gene>
    <name evidence="4" type="primary">zp3f.2</name>
</gene>
<proteinExistence type="predicted"/>
<dbReference type="GO" id="GO:0007339">
    <property type="term" value="P:binding of sperm to zona pellucida"/>
    <property type="evidence" value="ECO:0007669"/>
    <property type="project" value="TreeGrafter"/>
</dbReference>
<keyword evidence="1" id="KW-1015">Disulfide bond</keyword>
<name>A0A673AGM4_9TELE</name>
<keyword evidence="5" id="KW-1185">Reference proteome</keyword>
<evidence type="ECO:0000256" key="2">
    <source>
        <dbReference type="SAM" id="SignalP"/>
    </source>
</evidence>
<accession>A0A673AGM4</accession>
<reference evidence="4" key="2">
    <citation type="submission" date="2025-08" db="UniProtKB">
        <authorList>
            <consortium name="Ensembl"/>
        </authorList>
    </citation>
    <scope>IDENTIFICATION</scope>
</reference>
<evidence type="ECO:0000313" key="4">
    <source>
        <dbReference type="Ensembl" id="ENSSORP00005027858.1"/>
    </source>
</evidence>
<dbReference type="PANTHER" id="PTHR11576:SF3">
    <property type="entry name" value="SI:CH211-14A17.6-RELATED"/>
    <property type="match status" value="1"/>
</dbReference>
<dbReference type="Gene3D" id="2.60.40.4100">
    <property type="entry name" value="Zona pellucida, ZP-C domain"/>
    <property type="match status" value="1"/>
</dbReference>
<sequence length="345" mass="38591">MVLHLCLGVVFLAVFSPAIADPDITVVCSKDSLRITWRIPEKAVPDAARLFLGNCYPSNLNVASTGEADVVFNYTFSDCRFKKQVKGKYLIYKNELSFRPKPRPNPPVYVFPIQCVTRRSNAWVPHFLNPGSGLSEGRSSLVFNMALLNEDLTGIAKTNVVPLGSFIAIWAAVEQKSHQPLLLLMEECVATTTLELHTNTPRYPIISNQGCLQESVKGNAMFLPRYHSSALIVYLQSFKLNDGDVVYIHCKLVAWDPNSLSDSRKACHYSKESESWELLDDPLQSSLCCNCDNTCDRRKRREVENESHSLSYNSVVGPLFIVDRSDLKTKNKWVGSVPAAGPQME</sequence>
<dbReference type="Pfam" id="PF00100">
    <property type="entry name" value="Zona_pellucida"/>
    <property type="match status" value="1"/>
</dbReference>
<organism evidence="4 5">
    <name type="scientific">Sphaeramia orbicularis</name>
    <name type="common">orbiculate cardinalfish</name>
    <dbReference type="NCBI Taxonomy" id="375764"/>
    <lineage>
        <taxon>Eukaryota</taxon>
        <taxon>Metazoa</taxon>
        <taxon>Chordata</taxon>
        <taxon>Craniata</taxon>
        <taxon>Vertebrata</taxon>
        <taxon>Euteleostomi</taxon>
        <taxon>Actinopterygii</taxon>
        <taxon>Neopterygii</taxon>
        <taxon>Teleostei</taxon>
        <taxon>Neoteleostei</taxon>
        <taxon>Acanthomorphata</taxon>
        <taxon>Gobiaria</taxon>
        <taxon>Kurtiformes</taxon>
        <taxon>Apogonoidei</taxon>
        <taxon>Apogonidae</taxon>
        <taxon>Apogoninae</taxon>
        <taxon>Sphaeramia</taxon>
    </lineage>
</organism>
<dbReference type="Gene3D" id="2.60.40.3210">
    <property type="entry name" value="Zona pellucida, ZP-N domain"/>
    <property type="match status" value="1"/>
</dbReference>
<dbReference type="GO" id="GO:0031012">
    <property type="term" value="C:extracellular matrix"/>
    <property type="evidence" value="ECO:0007669"/>
    <property type="project" value="TreeGrafter"/>
</dbReference>
<dbReference type="OrthoDB" id="9928644at2759"/>
<dbReference type="FunFam" id="2.60.40.4100:FF:000002">
    <property type="entry name" value="Zona pellucida sperm-binding protein 3"/>
    <property type="match status" value="1"/>
</dbReference>
<dbReference type="InParanoid" id="A0A673AGM4"/>
<feature type="signal peptide" evidence="2">
    <location>
        <begin position="1"/>
        <end position="20"/>
    </location>
</feature>
<dbReference type="GO" id="GO:0035803">
    <property type="term" value="P:egg coat formation"/>
    <property type="evidence" value="ECO:0007669"/>
    <property type="project" value="TreeGrafter"/>
</dbReference>
<protein>
    <submittedName>
        <fullName evidence="4">Zona pellucida sperm-binding protein 3-like</fullName>
    </submittedName>
</protein>
<feature type="chain" id="PRO_5025689396" evidence="2">
    <location>
        <begin position="21"/>
        <end position="345"/>
    </location>
</feature>
<reference evidence="4" key="1">
    <citation type="submission" date="2019-06" db="EMBL/GenBank/DDBJ databases">
        <authorList>
            <consortium name="Wellcome Sanger Institute Data Sharing"/>
        </authorList>
    </citation>
    <scope>NUCLEOTIDE SEQUENCE [LARGE SCALE GENOMIC DNA]</scope>
</reference>
<dbReference type="Ensembl" id="ENSSORT00005028655.1">
    <property type="protein sequence ID" value="ENSSORP00005027858.1"/>
    <property type="gene ID" value="ENSSORG00005013332.1"/>
</dbReference>
<dbReference type="Proteomes" id="UP000472271">
    <property type="component" value="Chromosome 17"/>
</dbReference>
<evidence type="ECO:0000313" key="5">
    <source>
        <dbReference type="Proteomes" id="UP000472271"/>
    </source>
</evidence>
<evidence type="ECO:0000256" key="1">
    <source>
        <dbReference type="ARBA" id="ARBA00023157"/>
    </source>
</evidence>
<dbReference type="InterPro" id="IPR042235">
    <property type="entry name" value="ZP-C_dom"/>
</dbReference>
<dbReference type="GO" id="GO:0032190">
    <property type="term" value="F:acrosin binding"/>
    <property type="evidence" value="ECO:0007669"/>
    <property type="project" value="TreeGrafter"/>
</dbReference>
<feature type="domain" description="ZP" evidence="3">
    <location>
        <begin position="27"/>
        <end position="274"/>
    </location>
</feature>
<dbReference type="PROSITE" id="PS51034">
    <property type="entry name" value="ZP_2"/>
    <property type="match status" value="1"/>
</dbReference>
<dbReference type="PANTHER" id="PTHR11576">
    <property type="entry name" value="ZONA PELLUCIDA SPERM-BINDING PROTEIN 3"/>
    <property type="match status" value="1"/>
</dbReference>
<dbReference type="InterPro" id="IPR055355">
    <property type="entry name" value="ZP-C"/>
</dbReference>
<dbReference type="AlphaFoldDB" id="A0A673AGM4"/>